<name>A0A919LNT2_KLEPN</name>
<evidence type="ECO:0008006" key="3">
    <source>
        <dbReference type="Google" id="ProtNLM"/>
    </source>
</evidence>
<comment type="caution">
    <text evidence="1">The sequence shown here is derived from an EMBL/GenBank/DDBJ whole genome shotgun (WGS) entry which is preliminary data.</text>
</comment>
<evidence type="ECO:0000313" key="2">
    <source>
        <dbReference type="Proteomes" id="UP000655094"/>
    </source>
</evidence>
<reference evidence="1" key="1">
    <citation type="submission" date="2020-10" db="EMBL/GenBank/DDBJ databases">
        <title>Genome Sequence of ESBL Producing Zambian Clinical Strains.</title>
        <authorList>
            <person name="Shawa M."/>
            <person name="Furuta Y."/>
            <person name="Simbotwe M."/>
            <person name="Mulenga E."/>
            <person name="Mubanga M."/>
            <person name="Mulenga G."/>
            <person name="Kaile C."/>
            <person name="Zorigt T."/>
            <person name="Hang'ombe B."/>
            <person name="Higashi H."/>
        </authorList>
    </citation>
    <scope>NUCLEOTIDE SEQUENCE</scope>
    <source>
        <strain evidence="1">Zam_UTH_09</strain>
    </source>
</reference>
<proteinExistence type="predicted"/>
<dbReference type="Proteomes" id="UP000655094">
    <property type="component" value="Unassembled WGS sequence"/>
</dbReference>
<dbReference type="AlphaFoldDB" id="A0A919LNT2"/>
<gene>
    <name evidence="1" type="ORF">KPZU09_34620</name>
</gene>
<dbReference type="InterPro" id="IPR015422">
    <property type="entry name" value="PyrdxlP-dep_Trfase_small"/>
</dbReference>
<organism evidence="1 2">
    <name type="scientific">Klebsiella pneumoniae</name>
    <dbReference type="NCBI Taxonomy" id="573"/>
    <lineage>
        <taxon>Bacteria</taxon>
        <taxon>Pseudomonadati</taxon>
        <taxon>Pseudomonadota</taxon>
        <taxon>Gammaproteobacteria</taxon>
        <taxon>Enterobacterales</taxon>
        <taxon>Enterobacteriaceae</taxon>
        <taxon>Klebsiella/Raoultella group</taxon>
        <taxon>Klebsiella</taxon>
        <taxon>Klebsiella pneumoniae complex</taxon>
    </lineage>
</organism>
<dbReference type="InterPro" id="IPR015424">
    <property type="entry name" value="PyrdxlP-dep_Trfase"/>
</dbReference>
<evidence type="ECO:0000313" key="1">
    <source>
        <dbReference type="EMBL" id="GHK53726.1"/>
    </source>
</evidence>
<protein>
    <recommendedName>
        <fullName evidence="3">GntR family transcriptional regulator</fullName>
    </recommendedName>
</protein>
<dbReference type="EMBL" id="BNFF01000001">
    <property type="protein sequence ID" value="GHK53726.1"/>
    <property type="molecule type" value="Genomic_DNA"/>
</dbReference>
<sequence length="135" mass="15561">MGTPLLEQLACSWLLENAATLLPPRRDMLKARRDMCETLMAEYFPRWRFSPPEGGLSFWVELPDMLATLFSARAESQGIHIGTGTRFGLEGAFDRYLRLPFTLPDEALRRAFSTLQPLWQSLAEQKENTRMRKII</sequence>
<accession>A0A919LNT2</accession>
<dbReference type="SUPFAM" id="SSF53383">
    <property type="entry name" value="PLP-dependent transferases"/>
    <property type="match status" value="1"/>
</dbReference>
<dbReference type="Gene3D" id="3.90.1150.10">
    <property type="entry name" value="Aspartate Aminotransferase, domain 1"/>
    <property type="match status" value="1"/>
</dbReference>